<keyword evidence="2" id="KW-0472">Membrane</keyword>
<keyword evidence="1" id="KW-0175">Coiled coil</keyword>
<dbReference type="Pfam" id="PF04120">
    <property type="entry name" value="Iron_permease"/>
    <property type="match status" value="1"/>
</dbReference>
<evidence type="ECO:0000313" key="3">
    <source>
        <dbReference type="EMBL" id="SEN75023.1"/>
    </source>
</evidence>
<dbReference type="Proteomes" id="UP000198761">
    <property type="component" value="Unassembled WGS sequence"/>
</dbReference>
<sequence>MADRYGSIAKTVSRWCGRPSTFTLALGVIVVWIVTGPIFGFSDTWQLVINTGTTIVTFLMVFLIQNTQNRDTSAIQLKLDELIRATQGAHNALLDLEELEERSLEAFRRRYENLAAEARARLERGESDTGTPES</sequence>
<keyword evidence="2" id="KW-1133">Transmembrane helix</keyword>
<name>A0A1H8J291_9RHOB</name>
<evidence type="ECO:0000256" key="2">
    <source>
        <dbReference type="SAM" id="Phobius"/>
    </source>
</evidence>
<protein>
    <submittedName>
        <fullName evidence="3">Low affinity Fe/Cu permease</fullName>
    </submittedName>
</protein>
<proteinExistence type="predicted"/>
<feature type="coiled-coil region" evidence="1">
    <location>
        <begin position="82"/>
        <end position="128"/>
    </location>
</feature>
<feature type="transmembrane region" description="Helical" evidence="2">
    <location>
        <begin position="21"/>
        <end position="39"/>
    </location>
</feature>
<keyword evidence="4" id="KW-1185">Reference proteome</keyword>
<keyword evidence="2" id="KW-0812">Transmembrane</keyword>
<evidence type="ECO:0000313" key="4">
    <source>
        <dbReference type="Proteomes" id="UP000198761"/>
    </source>
</evidence>
<organism evidence="3 4">
    <name type="scientific">Gemmobacter aquatilis</name>
    <dbReference type="NCBI Taxonomy" id="933059"/>
    <lineage>
        <taxon>Bacteria</taxon>
        <taxon>Pseudomonadati</taxon>
        <taxon>Pseudomonadota</taxon>
        <taxon>Alphaproteobacteria</taxon>
        <taxon>Rhodobacterales</taxon>
        <taxon>Paracoccaceae</taxon>
        <taxon>Gemmobacter</taxon>
    </lineage>
</organism>
<dbReference type="InterPro" id="IPR007251">
    <property type="entry name" value="Iron_permease_Fet4"/>
</dbReference>
<accession>A0A1H8J291</accession>
<evidence type="ECO:0000256" key="1">
    <source>
        <dbReference type="SAM" id="Coils"/>
    </source>
</evidence>
<dbReference type="OrthoDB" id="119761at2"/>
<dbReference type="RefSeq" id="WP_091302090.1">
    <property type="nucleotide sequence ID" value="NZ_FOCE01000007.1"/>
</dbReference>
<dbReference type="STRING" id="933059.SAMN04488103_107125"/>
<reference evidence="3 4" key="1">
    <citation type="submission" date="2016-10" db="EMBL/GenBank/DDBJ databases">
        <authorList>
            <person name="de Groot N.N."/>
        </authorList>
    </citation>
    <scope>NUCLEOTIDE SEQUENCE [LARGE SCALE GENOMIC DNA]</scope>
    <source>
        <strain evidence="3 4">DSM 3857</strain>
    </source>
</reference>
<dbReference type="EMBL" id="FOCE01000007">
    <property type="protein sequence ID" value="SEN75023.1"/>
    <property type="molecule type" value="Genomic_DNA"/>
</dbReference>
<gene>
    <name evidence="3" type="ORF">SAMN04488103_107125</name>
</gene>
<feature type="transmembrane region" description="Helical" evidence="2">
    <location>
        <begin position="45"/>
        <end position="64"/>
    </location>
</feature>
<dbReference type="AlphaFoldDB" id="A0A1H8J291"/>
<dbReference type="GO" id="GO:0055085">
    <property type="term" value="P:transmembrane transport"/>
    <property type="evidence" value="ECO:0007669"/>
    <property type="project" value="InterPro"/>
</dbReference>